<dbReference type="InterPro" id="IPR036390">
    <property type="entry name" value="WH_DNA-bd_sf"/>
</dbReference>
<dbReference type="PRINTS" id="PR00598">
    <property type="entry name" value="HTHMARR"/>
</dbReference>
<dbReference type="RefSeq" id="WP_083091440.1">
    <property type="nucleotide sequence ID" value="NZ_LXWF01000012.1"/>
</dbReference>
<protein>
    <submittedName>
        <fullName evidence="5">MarR family transcriptional regulator</fullName>
    </submittedName>
</protein>
<gene>
    <name evidence="5" type="ORF">A7979_11030</name>
</gene>
<dbReference type="PROSITE" id="PS50995">
    <property type="entry name" value="HTH_MARR_2"/>
    <property type="match status" value="1"/>
</dbReference>
<evidence type="ECO:0000256" key="1">
    <source>
        <dbReference type="ARBA" id="ARBA00023015"/>
    </source>
</evidence>
<sequence>MTDTSQGVFCLPQPRQGESEFEEDMGLRLGFHLKLAEQAMMSAKADGLRPLGLTVAQYAVLMALHYVPGQSSAQLARTIAVTPQTMGTMLDKLASRGLIERQPSKVHRRVLETSLTEDGEALVLRADEVARSVEERLGQAFTSRERETLQELLHRAISTLHDRAPQDQALHESE</sequence>
<evidence type="ECO:0000313" key="6">
    <source>
        <dbReference type="Proteomes" id="UP000192359"/>
    </source>
</evidence>
<dbReference type="AlphaFoldDB" id="A0A1Y1RRD0"/>
<dbReference type="EMBL" id="LXWF01000012">
    <property type="protein sequence ID" value="ORC20649.1"/>
    <property type="molecule type" value="Genomic_DNA"/>
</dbReference>
<accession>A0A1Y1RRD0</accession>
<evidence type="ECO:0000313" key="5">
    <source>
        <dbReference type="EMBL" id="ORC20649.1"/>
    </source>
</evidence>
<organism evidence="5 6">
    <name type="scientific">Rothia nasimurium</name>
    <dbReference type="NCBI Taxonomy" id="85336"/>
    <lineage>
        <taxon>Bacteria</taxon>
        <taxon>Bacillati</taxon>
        <taxon>Actinomycetota</taxon>
        <taxon>Actinomycetes</taxon>
        <taxon>Micrococcales</taxon>
        <taxon>Micrococcaceae</taxon>
        <taxon>Rothia</taxon>
    </lineage>
</organism>
<dbReference type="PANTHER" id="PTHR42756">
    <property type="entry name" value="TRANSCRIPTIONAL REGULATOR, MARR"/>
    <property type="match status" value="1"/>
</dbReference>
<dbReference type="InterPro" id="IPR036388">
    <property type="entry name" value="WH-like_DNA-bd_sf"/>
</dbReference>
<comment type="caution">
    <text evidence="5">The sequence shown here is derived from an EMBL/GenBank/DDBJ whole genome shotgun (WGS) entry which is preliminary data.</text>
</comment>
<dbReference type="Proteomes" id="UP000192359">
    <property type="component" value="Unassembled WGS sequence"/>
</dbReference>
<dbReference type="Pfam" id="PF12802">
    <property type="entry name" value="MarR_2"/>
    <property type="match status" value="1"/>
</dbReference>
<proteinExistence type="predicted"/>
<keyword evidence="1" id="KW-0805">Transcription regulation</keyword>
<dbReference type="SMART" id="SM00347">
    <property type="entry name" value="HTH_MARR"/>
    <property type="match status" value="1"/>
</dbReference>
<keyword evidence="6" id="KW-1185">Reference proteome</keyword>
<keyword evidence="3" id="KW-0804">Transcription</keyword>
<name>A0A1Y1RRD0_9MICC</name>
<feature type="domain" description="HTH marR-type" evidence="4">
    <location>
        <begin position="26"/>
        <end position="158"/>
    </location>
</feature>
<reference evidence="5 6" key="1">
    <citation type="submission" date="2016-05" db="EMBL/GenBank/DDBJ databases">
        <title>Draft genome sequence of a porcine commensal Rothia nasimurium.</title>
        <authorList>
            <person name="Gaiser R.A."/>
            <person name="Van Baarlen P."/>
            <person name="Wells J.M."/>
        </authorList>
    </citation>
    <scope>NUCLEOTIDE SEQUENCE [LARGE SCALE GENOMIC DNA]</scope>
    <source>
        <strain evidence="5 6">PT-32</strain>
    </source>
</reference>
<dbReference type="GO" id="GO:0003677">
    <property type="term" value="F:DNA binding"/>
    <property type="evidence" value="ECO:0007669"/>
    <property type="project" value="UniProtKB-KW"/>
</dbReference>
<dbReference type="InterPro" id="IPR000835">
    <property type="entry name" value="HTH_MarR-typ"/>
</dbReference>
<evidence type="ECO:0000259" key="4">
    <source>
        <dbReference type="PROSITE" id="PS50995"/>
    </source>
</evidence>
<dbReference type="SUPFAM" id="SSF46785">
    <property type="entry name" value="Winged helix' DNA-binding domain"/>
    <property type="match status" value="1"/>
</dbReference>
<dbReference type="PANTHER" id="PTHR42756:SF1">
    <property type="entry name" value="TRANSCRIPTIONAL REPRESSOR OF EMRAB OPERON"/>
    <property type="match status" value="1"/>
</dbReference>
<dbReference type="Gene3D" id="1.10.10.10">
    <property type="entry name" value="Winged helix-like DNA-binding domain superfamily/Winged helix DNA-binding domain"/>
    <property type="match status" value="1"/>
</dbReference>
<evidence type="ECO:0000256" key="3">
    <source>
        <dbReference type="ARBA" id="ARBA00023163"/>
    </source>
</evidence>
<dbReference type="GO" id="GO:0003700">
    <property type="term" value="F:DNA-binding transcription factor activity"/>
    <property type="evidence" value="ECO:0007669"/>
    <property type="project" value="InterPro"/>
</dbReference>
<dbReference type="OrthoDB" id="3177763at2"/>
<keyword evidence="2" id="KW-0238">DNA-binding</keyword>
<evidence type="ECO:0000256" key="2">
    <source>
        <dbReference type="ARBA" id="ARBA00023125"/>
    </source>
</evidence>